<gene>
    <name evidence="9" type="ORF">HLB09_15565</name>
</gene>
<evidence type="ECO:0000256" key="6">
    <source>
        <dbReference type="ARBA" id="ARBA00022989"/>
    </source>
</evidence>
<evidence type="ECO:0000256" key="3">
    <source>
        <dbReference type="ARBA" id="ARBA00022448"/>
    </source>
</evidence>
<comment type="similarity">
    <text evidence="2">Belongs to the CPA3 antiporters (TC 2.A.63) subunit F family.</text>
</comment>
<evidence type="ECO:0000256" key="4">
    <source>
        <dbReference type="ARBA" id="ARBA00022475"/>
    </source>
</evidence>
<accession>A0A849BMQ6</accession>
<keyword evidence="7 8" id="KW-0472">Membrane</keyword>
<evidence type="ECO:0000256" key="5">
    <source>
        <dbReference type="ARBA" id="ARBA00022692"/>
    </source>
</evidence>
<keyword evidence="5 8" id="KW-0812">Transmembrane</keyword>
<name>A0A849BMQ6_9ACTN</name>
<evidence type="ECO:0000256" key="7">
    <source>
        <dbReference type="ARBA" id="ARBA00023136"/>
    </source>
</evidence>
<comment type="subcellular location">
    <subcellularLocation>
        <location evidence="1">Cell membrane</location>
        <topology evidence="1">Multi-pass membrane protein</topology>
    </subcellularLocation>
</comment>
<dbReference type="EMBL" id="JABEMA010000367">
    <property type="protein sequence ID" value="NNH24480.1"/>
    <property type="molecule type" value="Genomic_DNA"/>
</dbReference>
<dbReference type="GO" id="GO:0005886">
    <property type="term" value="C:plasma membrane"/>
    <property type="evidence" value="ECO:0007669"/>
    <property type="project" value="UniProtKB-SubCell"/>
</dbReference>
<keyword evidence="10" id="KW-1185">Reference proteome</keyword>
<protein>
    <recommendedName>
        <fullName evidence="11">Multisubunit sodium/proton antiporter MrpF subunit</fullName>
    </recommendedName>
</protein>
<evidence type="ECO:0000313" key="9">
    <source>
        <dbReference type="EMBL" id="NNH24480.1"/>
    </source>
</evidence>
<sequence>MGLSGSSGTGGWSAVLVLLAGVALLVAGLCVLVRAVVGPTVLDRVVALDALVVVLVAAFGLQAAVTRSTATLPVLVVLALVGFVGSVSVARFAAKETR</sequence>
<dbReference type="PANTHER" id="PTHR34702:SF1">
    <property type="entry name" value="NA(+)_H(+) ANTIPORTER SUBUNIT F"/>
    <property type="match status" value="1"/>
</dbReference>
<dbReference type="AlphaFoldDB" id="A0A849BMQ6"/>
<evidence type="ECO:0000256" key="8">
    <source>
        <dbReference type="SAM" id="Phobius"/>
    </source>
</evidence>
<evidence type="ECO:0000256" key="2">
    <source>
        <dbReference type="ARBA" id="ARBA00009212"/>
    </source>
</evidence>
<reference evidence="9 10" key="1">
    <citation type="submission" date="2020-05" db="EMBL/GenBank/DDBJ databases">
        <title>MicrobeNet Type strains.</title>
        <authorList>
            <person name="Nicholson A.C."/>
        </authorList>
    </citation>
    <scope>NUCLEOTIDE SEQUENCE [LARGE SCALE GENOMIC DNA]</scope>
    <source>
        <strain evidence="9 10">JCM 14547</strain>
    </source>
</reference>
<keyword evidence="3" id="KW-0813">Transport</keyword>
<evidence type="ECO:0008006" key="11">
    <source>
        <dbReference type="Google" id="ProtNLM"/>
    </source>
</evidence>
<dbReference type="PANTHER" id="PTHR34702">
    <property type="entry name" value="NA(+)/H(+) ANTIPORTER SUBUNIT F1"/>
    <property type="match status" value="1"/>
</dbReference>
<dbReference type="InterPro" id="IPR007208">
    <property type="entry name" value="MrpF/PhaF-like"/>
</dbReference>
<proteinExistence type="inferred from homology"/>
<keyword evidence="4" id="KW-1003">Cell membrane</keyword>
<comment type="caution">
    <text evidence="9">The sequence shown here is derived from an EMBL/GenBank/DDBJ whole genome shotgun (WGS) entry which is preliminary data.</text>
</comment>
<dbReference type="Proteomes" id="UP000555552">
    <property type="component" value="Unassembled WGS sequence"/>
</dbReference>
<dbReference type="GO" id="GO:0015385">
    <property type="term" value="F:sodium:proton antiporter activity"/>
    <property type="evidence" value="ECO:0007669"/>
    <property type="project" value="TreeGrafter"/>
</dbReference>
<feature type="transmembrane region" description="Helical" evidence="8">
    <location>
        <begin position="71"/>
        <end position="94"/>
    </location>
</feature>
<evidence type="ECO:0000256" key="1">
    <source>
        <dbReference type="ARBA" id="ARBA00004651"/>
    </source>
</evidence>
<organism evidence="9 10">
    <name type="scientific">Pseudokineococcus marinus</name>
    <dbReference type="NCBI Taxonomy" id="351215"/>
    <lineage>
        <taxon>Bacteria</taxon>
        <taxon>Bacillati</taxon>
        <taxon>Actinomycetota</taxon>
        <taxon>Actinomycetes</taxon>
        <taxon>Kineosporiales</taxon>
        <taxon>Kineosporiaceae</taxon>
        <taxon>Pseudokineococcus</taxon>
    </lineage>
</organism>
<evidence type="ECO:0000313" key="10">
    <source>
        <dbReference type="Proteomes" id="UP000555552"/>
    </source>
</evidence>
<keyword evidence="6 8" id="KW-1133">Transmembrane helix</keyword>
<feature type="transmembrane region" description="Helical" evidence="8">
    <location>
        <begin position="45"/>
        <end position="65"/>
    </location>
</feature>
<feature type="transmembrane region" description="Helical" evidence="8">
    <location>
        <begin position="12"/>
        <end position="33"/>
    </location>
</feature>
<dbReference type="Pfam" id="PF04066">
    <property type="entry name" value="MrpF_PhaF"/>
    <property type="match status" value="1"/>
</dbReference>